<keyword evidence="3" id="KW-1185">Reference proteome</keyword>
<evidence type="ECO:0008006" key="4">
    <source>
        <dbReference type="Google" id="ProtNLM"/>
    </source>
</evidence>
<feature type="transmembrane region" description="Helical" evidence="1">
    <location>
        <begin position="116"/>
        <end position="138"/>
    </location>
</feature>
<dbReference type="KEGG" id="cbae:COR50_10320"/>
<evidence type="ECO:0000256" key="1">
    <source>
        <dbReference type="SAM" id="Phobius"/>
    </source>
</evidence>
<feature type="transmembrane region" description="Helical" evidence="1">
    <location>
        <begin position="12"/>
        <end position="30"/>
    </location>
</feature>
<evidence type="ECO:0000313" key="2">
    <source>
        <dbReference type="EMBL" id="ATL47530.1"/>
    </source>
</evidence>
<keyword evidence="1" id="KW-0472">Membrane</keyword>
<dbReference type="RefSeq" id="WP_098193907.1">
    <property type="nucleotide sequence ID" value="NZ_CP023777.1"/>
</dbReference>
<dbReference type="EMBL" id="CP023777">
    <property type="protein sequence ID" value="ATL47530.1"/>
    <property type="molecule type" value="Genomic_DNA"/>
</dbReference>
<keyword evidence="1" id="KW-1133">Transmembrane helix</keyword>
<reference evidence="2 3" key="1">
    <citation type="submission" date="2017-10" db="EMBL/GenBank/DDBJ databases">
        <title>Paenichitinophaga pekingensis gen. nov., sp. nov., isolated from activated sludge.</title>
        <authorList>
            <person name="Jin D."/>
            <person name="Kong X."/>
            <person name="Deng Y."/>
            <person name="Bai Z."/>
        </authorList>
    </citation>
    <scope>NUCLEOTIDE SEQUENCE [LARGE SCALE GENOMIC DNA]</scope>
    <source>
        <strain evidence="2 3">13</strain>
    </source>
</reference>
<dbReference type="AlphaFoldDB" id="A0A291QU89"/>
<gene>
    <name evidence="2" type="ORF">COR50_10320</name>
</gene>
<accession>A0A291QU89</accession>
<organism evidence="2 3">
    <name type="scientific">Chitinophaga caeni</name>
    <dbReference type="NCBI Taxonomy" id="2029983"/>
    <lineage>
        <taxon>Bacteria</taxon>
        <taxon>Pseudomonadati</taxon>
        <taxon>Bacteroidota</taxon>
        <taxon>Chitinophagia</taxon>
        <taxon>Chitinophagales</taxon>
        <taxon>Chitinophagaceae</taxon>
        <taxon>Chitinophaga</taxon>
    </lineage>
</organism>
<proteinExistence type="predicted"/>
<name>A0A291QU89_9BACT</name>
<keyword evidence="1" id="KW-0812">Transmembrane</keyword>
<protein>
    <recommendedName>
        <fullName evidence="4">DUF3592 domain-containing protein</fullName>
    </recommendedName>
</protein>
<sequence length="142" mass="16712">MKKFKLKDNRRDYLIGLPLALLICIFIFWLSGFKEKMRNDALQKGIKVSGIIYSVDCNRGLAYSTIYFRYNGKRRSTNLSNKLCKDYRVNDTIQVYYNQELQSFYLENDGLGYDIVIGRTFSSVAFIFLLGCFIYQLFIKKK</sequence>
<evidence type="ECO:0000313" key="3">
    <source>
        <dbReference type="Proteomes" id="UP000220133"/>
    </source>
</evidence>
<dbReference type="Proteomes" id="UP000220133">
    <property type="component" value="Chromosome"/>
</dbReference>